<keyword evidence="14" id="KW-1185">Reference proteome</keyword>
<feature type="binding site" evidence="11">
    <location>
        <position position="64"/>
    </location>
    <ligand>
        <name>substrate</name>
    </ligand>
</feature>
<dbReference type="OrthoDB" id="9802377at2"/>
<dbReference type="InterPro" id="IPR001295">
    <property type="entry name" value="Dihydroorotate_DH_CS"/>
</dbReference>
<comment type="similarity">
    <text evidence="4 11">Belongs to the dihydroorotate dehydrogenase family. Type 2 subfamily.</text>
</comment>
<dbReference type="HAMAP" id="MF_00225">
    <property type="entry name" value="DHO_dh_type2"/>
    <property type="match status" value="1"/>
</dbReference>
<dbReference type="NCBIfam" id="NF003645">
    <property type="entry name" value="PRK05286.1-2"/>
    <property type="match status" value="1"/>
</dbReference>
<reference evidence="14" key="1">
    <citation type="submission" date="2017-05" db="EMBL/GenBank/DDBJ databases">
        <authorList>
            <person name="Lin X."/>
        </authorList>
    </citation>
    <scope>NUCLEOTIDE SEQUENCE [LARGE SCALE GENOMIC DNA]</scope>
    <source>
        <strain evidence="14">JLT2012</strain>
    </source>
</reference>
<evidence type="ECO:0000256" key="2">
    <source>
        <dbReference type="ARBA" id="ARBA00004370"/>
    </source>
</evidence>
<dbReference type="GO" id="GO:0044205">
    <property type="term" value="P:'de novo' UMP biosynthetic process"/>
    <property type="evidence" value="ECO:0007669"/>
    <property type="project" value="UniProtKB-UniRule"/>
</dbReference>
<evidence type="ECO:0000313" key="14">
    <source>
        <dbReference type="Proteomes" id="UP000198462"/>
    </source>
</evidence>
<dbReference type="NCBIfam" id="NF003652">
    <property type="entry name" value="PRK05286.2-5"/>
    <property type="match status" value="1"/>
</dbReference>
<feature type="binding site" evidence="11">
    <location>
        <position position="171"/>
    </location>
    <ligand>
        <name>substrate</name>
    </ligand>
</feature>
<dbReference type="PROSITE" id="PS00911">
    <property type="entry name" value="DHODEHASE_1"/>
    <property type="match status" value="1"/>
</dbReference>
<feature type="binding site" evidence="11">
    <location>
        <position position="171"/>
    </location>
    <ligand>
        <name>FMN</name>
        <dbReference type="ChEBI" id="CHEBI:58210"/>
    </ligand>
</feature>
<dbReference type="Pfam" id="PF01180">
    <property type="entry name" value="DHO_dh"/>
    <property type="match status" value="1"/>
</dbReference>
<dbReference type="GO" id="GO:0005737">
    <property type="term" value="C:cytoplasm"/>
    <property type="evidence" value="ECO:0007669"/>
    <property type="project" value="InterPro"/>
</dbReference>
<feature type="binding site" evidence="11">
    <location>
        <position position="261"/>
    </location>
    <ligand>
        <name>FMN</name>
        <dbReference type="ChEBI" id="CHEBI:58210"/>
    </ligand>
</feature>
<comment type="cofactor">
    <cofactor evidence="11">
        <name>FMN</name>
        <dbReference type="ChEBI" id="CHEBI:58210"/>
    </cofactor>
    <text evidence="11">Binds 1 FMN per subunit.</text>
</comment>
<dbReference type="Proteomes" id="UP000198462">
    <property type="component" value="Unassembled WGS sequence"/>
</dbReference>
<comment type="subunit">
    <text evidence="11">Monomer.</text>
</comment>
<evidence type="ECO:0000256" key="6">
    <source>
        <dbReference type="ARBA" id="ARBA00022643"/>
    </source>
</evidence>
<dbReference type="InterPro" id="IPR050074">
    <property type="entry name" value="DHO_dehydrogenase"/>
</dbReference>
<dbReference type="GO" id="GO:0005886">
    <property type="term" value="C:plasma membrane"/>
    <property type="evidence" value="ECO:0007669"/>
    <property type="project" value="UniProtKB-SubCell"/>
</dbReference>
<dbReference type="RefSeq" id="WP_088711382.1">
    <property type="nucleotide sequence ID" value="NZ_NFZT01000001.1"/>
</dbReference>
<gene>
    <name evidence="11" type="primary">pyrD</name>
    <name evidence="13" type="ORF">B5C34_03405</name>
</gene>
<dbReference type="SUPFAM" id="SSF51395">
    <property type="entry name" value="FMN-linked oxidoreductases"/>
    <property type="match status" value="1"/>
</dbReference>
<dbReference type="GO" id="GO:0106430">
    <property type="term" value="F:dihydroorotate dehydrogenase (quinone) activity"/>
    <property type="evidence" value="ECO:0007669"/>
    <property type="project" value="UniProtKB-EC"/>
</dbReference>
<keyword evidence="6 11" id="KW-0288">FMN</keyword>
<comment type="function">
    <text evidence="1 11">Catalyzes the conversion of dihydroorotate to orotate with quinone as electron acceptor.</text>
</comment>
<comment type="pathway">
    <text evidence="3 11">Pyrimidine metabolism; UMP biosynthesis via de novo pathway; orotate from (S)-dihydroorotate (quinone route): step 1/1.</text>
</comment>
<proteinExistence type="inferred from homology"/>
<feature type="binding site" evidence="11">
    <location>
        <position position="290"/>
    </location>
    <ligand>
        <name>FMN</name>
        <dbReference type="ChEBI" id="CHEBI:58210"/>
    </ligand>
</feature>
<evidence type="ECO:0000256" key="11">
    <source>
        <dbReference type="HAMAP-Rule" id="MF_00225"/>
    </source>
</evidence>
<dbReference type="InterPro" id="IPR005720">
    <property type="entry name" value="Dihydroorotate_DH_cat"/>
</dbReference>
<evidence type="ECO:0000259" key="12">
    <source>
        <dbReference type="Pfam" id="PF01180"/>
    </source>
</evidence>
<dbReference type="InterPro" id="IPR013785">
    <property type="entry name" value="Aldolase_TIM"/>
</dbReference>
<dbReference type="PANTHER" id="PTHR48109:SF4">
    <property type="entry name" value="DIHYDROOROTATE DEHYDROGENASE (QUINONE), MITOCHONDRIAL"/>
    <property type="match status" value="1"/>
</dbReference>
<evidence type="ECO:0000256" key="8">
    <source>
        <dbReference type="ARBA" id="ARBA00023002"/>
    </source>
</evidence>
<evidence type="ECO:0000256" key="3">
    <source>
        <dbReference type="ARBA" id="ARBA00005161"/>
    </source>
</evidence>
<accession>A0A219B476</accession>
<sequence length="355" mass="37549">MKVFYPALRPLLFRIDPERAVRLAISGLKLAPLSPRGANDPILASTVAGIGFPNPIGLAAGFDKNAEVPMQAAGLGFGFVEVGSLTPRPQVGNPLPRVFRLKDDEAIINRMGFPNEGIEKGVKRLRRMRFSHGSARTGVNVGANKDSEDRIADYEACITLAAPVADYLTVNISSPNTPGLRELQSKDALHELLSRCLIAREHREVPLFVKVAPDLTDRDIADIAEVVQETGVDGIICTNTTVSRAPDLRSSASSETGGLSGPPLREMALAVLKAFRQATGGRIPLVGVGGIASADDAYERIRAGASLVQLYTALVYEGPSLPKDMAEGLADHLRADGFSSVADAVGADAPKVAAP</sequence>
<feature type="binding site" evidence="11">
    <location>
        <position position="210"/>
    </location>
    <ligand>
        <name>FMN</name>
        <dbReference type="ChEBI" id="CHEBI:58210"/>
    </ligand>
</feature>
<evidence type="ECO:0000256" key="10">
    <source>
        <dbReference type="ARBA" id="ARBA00048639"/>
    </source>
</evidence>
<protein>
    <recommendedName>
        <fullName evidence="11">Dihydroorotate dehydrogenase (quinone)</fullName>
        <ecNumber evidence="11">1.3.5.2</ecNumber>
    </recommendedName>
    <alternativeName>
        <fullName evidence="11">DHOdehase</fullName>
        <shortName evidence="11">DHOD</shortName>
        <shortName evidence="11">DHODase</shortName>
    </alternativeName>
    <alternativeName>
        <fullName evidence="11">Dihydroorotate oxidase</fullName>
    </alternativeName>
</protein>
<comment type="subcellular location">
    <subcellularLocation>
        <location evidence="11">Cell membrane</location>
        <topology evidence="11">Peripheral membrane protein</topology>
    </subcellularLocation>
    <subcellularLocation>
        <location evidence="2">Membrane</location>
    </subcellularLocation>
</comment>
<dbReference type="InterPro" id="IPR005719">
    <property type="entry name" value="Dihydroorotate_DH_2"/>
</dbReference>
<evidence type="ECO:0000256" key="7">
    <source>
        <dbReference type="ARBA" id="ARBA00022975"/>
    </source>
</evidence>
<comment type="caution">
    <text evidence="13">The sequence shown here is derived from an EMBL/GenBank/DDBJ whole genome shotgun (WGS) entry which is preliminary data.</text>
</comment>
<keyword evidence="11" id="KW-1003">Cell membrane</keyword>
<feature type="binding site" evidence="11">
    <location>
        <begin position="311"/>
        <end position="312"/>
    </location>
    <ligand>
        <name>FMN</name>
        <dbReference type="ChEBI" id="CHEBI:58210"/>
    </ligand>
</feature>
<feature type="binding site" evidence="11">
    <location>
        <begin position="109"/>
        <end position="113"/>
    </location>
    <ligand>
        <name>substrate</name>
    </ligand>
</feature>
<dbReference type="PANTHER" id="PTHR48109">
    <property type="entry name" value="DIHYDROOROTATE DEHYDROGENASE (QUINONE), MITOCHONDRIAL-RELATED"/>
    <property type="match status" value="1"/>
</dbReference>
<dbReference type="EC" id="1.3.5.2" evidence="11"/>
<evidence type="ECO:0000256" key="5">
    <source>
        <dbReference type="ARBA" id="ARBA00022630"/>
    </source>
</evidence>
<feature type="binding site" evidence="11">
    <location>
        <position position="176"/>
    </location>
    <ligand>
        <name>substrate</name>
    </ligand>
</feature>
<feature type="binding site" evidence="11">
    <location>
        <position position="140"/>
    </location>
    <ligand>
        <name>FMN</name>
        <dbReference type="ChEBI" id="CHEBI:58210"/>
    </ligand>
</feature>
<feature type="binding site" evidence="11">
    <location>
        <begin position="60"/>
        <end position="64"/>
    </location>
    <ligand>
        <name>FMN</name>
        <dbReference type="ChEBI" id="CHEBI:58210"/>
    </ligand>
</feature>
<dbReference type="AlphaFoldDB" id="A0A219B476"/>
<dbReference type="CDD" id="cd04738">
    <property type="entry name" value="DHOD_2_like"/>
    <property type="match status" value="1"/>
</dbReference>
<evidence type="ECO:0000256" key="9">
    <source>
        <dbReference type="ARBA" id="ARBA00023136"/>
    </source>
</evidence>
<keyword evidence="8 11" id="KW-0560">Oxidoreductase</keyword>
<feature type="binding site" evidence="11">
    <location>
        <begin position="239"/>
        <end position="240"/>
    </location>
    <ligand>
        <name>substrate</name>
    </ligand>
</feature>
<evidence type="ECO:0000256" key="4">
    <source>
        <dbReference type="ARBA" id="ARBA00005359"/>
    </source>
</evidence>
<dbReference type="PROSITE" id="PS00912">
    <property type="entry name" value="DHODEHASE_2"/>
    <property type="match status" value="1"/>
</dbReference>
<dbReference type="Gene3D" id="3.20.20.70">
    <property type="entry name" value="Aldolase class I"/>
    <property type="match status" value="1"/>
</dbReference>
<comment type="catalytic activity">
    <reaction evidence="10 11">
        <text>(S)-dihydroorotate + a quinone = orotate + a quinol</text>
        <dbReference type="Rhea" id="RHEA:30187"/>
        <dbReference type="ChEBI" id="CHEBI:24646"/>
        <dbReference type="ChEBI" id="CHEBI:30839"/>
        <dbReference type="ChEBI" id="CHEBI:30864"/>
        <dbReference type="ChEBI" id="CHEBI:132124"/>
        <dbReference type="EC" id="1.3.5.2"/>
    </reaction>
</comment>
<dbReference type="NCBIfam" id="TIGR01036">
    <property type="entry name" value="pyrD_sub2"/>
    <property type="match status" value="1"/>
</dbReference>
<name>A0A219B476_9SPHN</name>
<organism evidence="13 14">
    <name type="scientific">Pacificimonas flava</name>
    <dbReference type="NCBI Taxonomy" id="1234595"/>
    <lineage>
        <taxon>Bacteria</taxon>
        <taxon>Pseudomonadati</taxon>
        <taxon>Pseudomonadota</taxon>
        <taxon>Alphaproteobacteria</taxon>
        <taxon>Sphingomonadales</taxon>
        <taxon>Sphingosinicellaceae</taxon>
        <taxon>Pacificimonas</taxon>
    </lineage>
</organism>
<evidence type="ECO:0000313" key="13">
    <source>
        <dbReference type="EMBL" id="OWV32588.1"/>
    </source>
</evidence>
<dbReference type="InterPro" id="IPR012135">
    <property type="entry name" value="Dihydroorotate_DH_1_2"/>
</dbReference>
<keyword evidence="5 11" id="KW-0285">Flavoprotein</keyword>
<feature type="binding site" evidence="11">
    <location>
        <position position="84"/>
    </location>
    <ligand>
        <name>FMN</name>
        <dbReference type="ChEBI" id="CHEBI:58210"/>
    </ligand>
</feature>
<dbReference type="GO" id="GO:0006207">
    <property type="term" value="P:'de novo' pyrimidine nucleobase biosynthetic process"/>
    <property type="evidence" value="ECO:0007669"/>
    <property type="project" value="UniProtKB-UniRule"/>
</dbReference>
<keyword evidence="9 11" id="KW-0472">Membrane</keyword>
<dbReference type="EMBL" id="NFZT01000001">
    <property type="protein sequence ID" value="OWV32588.1"/>
    <property type="molecule type" value="Genomic_DNA"/>
</dbReference>
<dbReference type="UniPathway" id="UPA00070">
    <property type="reaction ID" value="UER00946"/>
</dbReference>
<keyword evidence="7 11" id="KW-0665">Pyrimidine biosynthesis</keyword>
<evidence type="ECO:0000256" key="1">
    <source>
        <dbReference type="ARBA" id="ARBA00003125"/>
    </source>
</evidence>
<dbReference type="PIRSF" id="PIRSF000164">
    <property type="entry name" value="DHO_oxidase"/>
    <property type="match status" value="1"/>
</dbReference>
<feature type="domain" description="Dihydroorotate dehydrogenase catalytic" evidence="12">
    <location>
        <begin position="43"/>
        <end position="333"/>
    </location>
</feature>
<feature type="binding site" evidence="11">
    <location>
        <position position="238"/>
    </location>
    <ligand>
        <name>FMN</name>
        <dbReference type="ChEBI" id="CHEBI:58210"/>
    </ligand>
</feature>
<feature type="active site" description="Nucleophile" evidence="11">
    <location>
        <position position="174"/>
    </location>
</feature>